<evidence type="ECO:0000256" key="4">
    <source>
        <dbReference type="ARBA" id="ARBA00007422"/>
    </source>
</evidence>
<comment type="pathway">
    <text evidence="3 11">Carbohydrate biosynthesis; gluconeogenesis.</text>
</comment>
<organism evidence="12 13">
    <name type="scientific">Xylaria grammica</name>
    <dbReference type="NCBI Taxonomy" id="363999"/>
    <lineage>
        <taxon>Eukaryota</taxon>
        <taxon>Fungi</taxon>
        <taxon>Dikarya</taxon>
        <taxon>Ascomycota</taxon>
        <taxon>Pezizomycotina</taxon>
        <taxon>Sordariomycetes</taxon>
        <taxon>Xylariomycetidae</taxon>
        <taxon>Xylariales</taxon>
        <taxon>Xylariaceae</taxon>
        <taxon>Xylaria</taxon>
    </lineage>
</organism>
<dbReference type="GO" id="GO:0005829">
    <property type="term" value="C:cytosol"/>
    <property type="evidence" value="ECO:0007669"/>
    <property type="project" value="TreeGrafter"/>
</dbReference>
<evidence type="ECO:0000256" key="3">
    <source>
        <dbReference type="ARBA" id="ARBA00004742"/>
    </source>
</evidence>
<dbReference type="CDD" id="cd00311">
    <property type="entry name" value="TIM"/>
    <property type="match status" value="1"/>
</dbReference>
<gene>
    <name evidence="12" type="ORF">EKO27_g5749</name>
</gene>
<evidence type="ECO:0000256" key="1">
    <source>
        <dbReference type="ARBA" id="ARBA00000474"/>
    </source>
</evidence>
<dbReference type="GO" id="GO:0019563">
    <property type="term" value="P:glycerol catabolic process"/>
    <property type="evidence" value="ECO:0007669"/>
    <property type="project" value="TreeGrafter"/>
</dbReference>
<evidence type="ECO:0000256" key="11">
    <source>
        <dbReference type="RuleBase" id="RU363013"/>
    </source>
</evidence>
<dbReference type="STRING" id="363999.A0A439D4M2"/>
<evidence type="ECO:0000256" key="9">
    <source>
        <dbReference type="ARBA" id="ARBA00023152"/>
    </source>
</evidence>
<dbReference type="EC" id="5.3.1.1" evidence="6 11"/>
<keyword evidence="10 11" id="KW-0413">Isomerase</keyword>
<comment type="subunit">
    <text evidence="5">Homodimer.</text>
</comment>
<keyword evidence="13" id="KW-1185">Reference proteome</keyword>
<dbReference type="Pfam" id="PF00121">
    <property type="entry name" value="TIM"/>
    <property type="match status" value="1"/>
</dbReference>
<dbReference type="InterPro" id="IPR020861">
    <property type="entry name" value="Triosephosphate_isomerase_AS"/>
</dbReference>
<proteinExistence type="inferred from homology"/>
<evidence type="ECO:0000256" key="5">
    <source>
        <dbReference type="ARBA" id="ARBA00011738"/>
    </source>
</evidence>
<reference evidence="12 13" key="1">
    <citation type="submission" date="2018-12" db="EMBL/GenBank/DDBJ databases">
        <title>Draft genome sequence of Xylaria grammica IHI A82.</title>
        <authorList>
            <person name="Buettner E."/>
            <person name="Kellner H."/>
        </authorList>
    </citation>
    <scope>NUCLEOTIDE SEQUENCE [LARGE SCALE GENOMIC DNA]</scope>
    <source>
        <strain evidence="12 13">IHI A82</strain>
    </source>
</reference>
<name>A0A439D4M2_9PEZI</name>
<dbReference type="EMBL" id="RYZI01000158">
    <property type="protein sequence ID" value="RWA09351.1"/>
    <property type="molecule type" value="Genomic_DNA"/>
</dbReference>
<dbReference type="Gene3D" id="3.20.20.70">
    <property type="entry name" value="Aldolase class I"/>
    <property type="match status" value="1"/>
</dbReference>
<dbReference type="PROSITE" id="PS51440">
    <property type="entry name" value="TIM_2"/>
    <property type="match status" value="1"/>
</dbReference>
<dbReference type="GO" id="GO:0006096">
    <property type="term" value="P:glycolytic process"/>
    <property type="evidence" value="ECO:0007669"/>
    <property type="project" value="UniProtKB-UniPathway"/>
</dbReference>
<protein>
    <recommendedName>
        <fullName evidence="7 11">Triosephosphate isomerase</fullName>
        <ecNumber evidence="6 11">5.3.1.1</ecNumber>
    </recommendedName>
</protein>
<comment type="catalytic activity">
    <reaction evidence="1 11">
        <text>D-glyceraldehyde 3-phosphate = dihydroxyacetone phosphate</text>
        <dbReference type="Rhea" id="RHEA:18585"/>
        <dbReference type="ChEBI" id="CHEBI:57642"/>
        <dbReference type="ChEBI" id="CHEBI:59776"/>
        <dbReference type="EC" id="5.3.1.1"/>
    </reaction>
</comment>
<keyword evidence="9 11" id="KW-0324">Glycolysis</keyword>
<evidence type="ECO:0000256" key="10">
    <source>
        <dbReference type="ARBA" id="ARBA00023235"/>
    </source>
</evidence>
<dbReference type="AlphaFoldDB" id="A0A439D4M2"/>
<evidence type="ECO:0000313" key="13">
    <source>
        <dbReference type="Proteomes" id="UP000286045"/>
    </source>
</evidence>
<dbReference type="InterPro" id="IPR022896">
    <property type="entry name" value="TrioseP_Isoase_bac/euk"/>
</dbReference>
<evidence type="ECO:0000256" key="2">
    <source>
        <dbReference type="ARBA" id="ARBA00004680"/>
    </source>
</evidence>
<keyword evidence="8 11" id="KW-0312">Gluconeogenesis</keyword>
<dbReference type="GO" id="GO:0006094">
    <property type="term" value="P:gluconeogenesis"/>
    <property type="evidence" value="ECO:0007669"/>
    <property type="project" value="UniProtKB-UniPathway"/>
</dbReference>
<sequence>MARKFFVGGNFKMNGSISSITEIVDNLNKAQLDSNVETVIAPPALYLLLVREKAKKEIGVAAQNVYDKPNGAFTGEISVQHLKDSGIDWSILGHSERRTILGETDEVVASKTKYATENGVSVIWCCGESLEQREAGQTLDVIAKQLAALKAKISDWSKIVIAYEPIWAIGTGKVATTQQAQEVHASIREWLAKNVSQSVADETRILYGGSVSEKNCKDLSKEKDIDGFLVGGASLKPAFVDIVNSRL</sequence>
<dbReference type="InterPro" id="IPR000652">
    <property type="entry name" value="Triosephosphate_isomerase"/>
</dbReference>
<evidence type="ECO:0000256" key="7">
    <source>
        <dbReference type="ARBA" id="ARBA00019397"/>
    </source>
</evidence>
<dbReference type="SUPFAM" id="SSF51351">
    <property type="entry name" value="Triosephosphate isomerase (TIM)"/>
    <property type="match status" value="1"/>
</dbReference>
<dbReference type="UniPathway" id="UPA00138"/>
<dbReference type="GO" id="GO:0046166">
    <property type="term" value="P:glyceraldehyde-3-phosphate biosynthetic process"/>
    <property type="evidence" value="ECO:0007669"/>
    <property type="project" value="TreeGrafter"/>
</dbReference>
<dbReference type="PROSITE" id="PS00171">
    <property type="entry name" value="TIM_1"/>
    <property type="match status" value="1"/>
</dbReference>
<accession>A0A439D4M2</accession>
<dbReference type="NCBIfam" id="TIGR00419">
    <property type="entry name" value="tim"/>
    <property type="match status" value="1"/>
</dbReference>
<comment type="pathway">
    <text evidence="2 11">Carbohydrate degradation; glycolysis; D-glyceraldehyde 3-phosphate from glycerone phosphate: step 1/1.</text>
</comment>
<evidence type="ECO:0000313" key="12">
    <source>
        <dbReference type="EMBL" id="RWA09351.1"/>
    </source>
</evidence>
<comment type="similarity">
    <text evidence="4 11">Belongs to the triosephosphate isomerase family.</text>
</comment>
<dbReference type="GO" id="GO:0004807">
    <property type="term" value="F:triose-phosphate isomerase activity"/>
    <property type="evidence" value="ECO:0007669"/>
    <property type="project" value="UniProtKB-EC"/>
</dbReference>
<dbReference type="InterPro" id="IPR035990">
    <property type="entry name" value="TIM_sf"/>
</dbReference>
<evidence type="ECO:0000256" key="6">
    <source>
        <dbReference type="ARBA" id="ARBA00011940"/>
    </source>
</evidence>
<dbReference type="Proteomes" id="UP000286045">
    <property type="component" value="Unassembled WGS sequence"/>
</dbReference>
<evidence type="ECO:0000256" key="8">
    <source>
        <dbReference type="ARBA" id="ARBA00022432"/>
    </source>
</evidence>
<dbReference type="PANTHER" id="PTHR21139">
    <property type="entry name" value="TRIOSEPHOSPHATE ISOMERASE"/>
    <property type="match status" value="1"/>
</dbReference>
<dbReference type="InterPro" id="IPR013785">
    <property type="entry name" value="Aldolase_TIM"/>
</dbReference>
<comment type="caution">
    <text evidence="12">The sequence shown here is derived from an EMBL/GenBank/DDBJ whole genome shotgun (WGS) entry which is preliminary data.</text>
</comment>
<dbReference type="PANTHER" id="PTHR21139:SF41">
    <property type="entry name" value="TRIOSEPHOSPHATE ISOMERASE"/>
    <property type="match status" value="1"/>
</dbReference>
<dbReference type="UniPathway" id="UPA00109">
    <property type="reaction ID" value="UER00189"/>
</dbReference>
<dbReference type="HAMAP" id="MF_00147_B">
    <property type="entry name" value="TIM_B"/>
    <property type="match status" value="1"/>
</dbReference>
<dbReference type="FunFam" id="3.20.20.70:FF:000025">
    <property type="entry name" value="Triosephosphate isomerase"/>
    <property type="match status" value="1"/>
</dbReference>